<dbReference type="GeneID" id="5436609"/>
<evidence type="ECO:0000313" key="1">
    <source>
        <dbReference type="EMBL" id="ATZ51381.1"/>
    </source>
</evidence>
<dbReference type="Proteomes" id="UP000001798">
    <property type="component" value="Chromosome 7"/>
</dbReference>
<evidence type="ECO:0000313" key="2">
    <source>
        <dbReference type="Proteomes" id="UP000001798"/>
    </source>
</evidence>
<dbReference type="EMBL" id="CP009811">
    <property type="protein sequence ID" value="ATZ51381.1"/>
    <property type="molecule type" value="Genomic_DNA"/>
</dbReference>
<gene>
    <name evidence="1" type="ORF">BCIN_07g00240</name>
</gene>
<dbReference type="AlphaFoldDB" id="A0A384JLM5"/>
<sequence>MGLIRSTFTTALLGAAGATSGWAFWTRNSRFIPVSPSDPIFSSAAYVRQNPNRNPATQDLCQRKVPLSKIKPHLLEKEGKLVEAFCAGVWSGLGYSYQRSYLSKKYQNTTTTSHQLWEPSQLLSSTYEVGTQITDHFEVVSKTPSSIIVRCGDSPLVTGVRDSDGLFEMKASVDKGEGVAVFELKSVFFKGTGKSTEKPMPEYVEFAHRLYTKLWMETAVKNCVM</sequence>
<keyword evidence="2" id="KW-1185">Reference proteome</keyword>
<dbReference type="VEuPathDB" id="FungiDB:Bcin07g00240"/>
<dbReference type="OrthoDB" id="4436466at2759"/>
<reference evidence="1 2" key="3">
    <citation type="journal article" date="2017" name="Mol. Plant Pathol.">
        <title>A gapless genome sequence of the fungus Botrytis cinerea.</title>
        <authorList>
            <person name="Van Kan J.A."/>
            <person name="Stassen J.H."/>
            <person name="Mosbach A."/>
            <person name="Van Der Lee T.A."/>
            <person name="Faino L."/>
            <person name="Farmer A.D."/>
            <person name="Papasotiriou D.G."/>
            <person name="Zhou S."/>
            <person name="Seidl M.F."/>
            <person name="Cottam E."/>
            <person name="Edel D."/>
            <person name="Hahn M."/>
            <person name="Schwartz D.C."/>
            <person name="Dietrich R.A."/>
            <person name="Widdison S."/>
            <person name="Scalliet G."/>
        </authorList>
    </citation>
    <scope>NUCLEOTIDE SEQUENCE [LARGE SCALE GENOMIC DNA]</scope>
    <source>
        <strain evidence="1 2">B05.10</strain>
    </source>
</reference>
<accession>A0A384JLM5</accession>
<proteinExistence type="predicted"/>
<name>A0A384JLM5_BOTFB</name>
<protein>
    <submittedName>
        <fullName evidence="1">Uncharacterized protein</fullName>
    </submittedName>
</protein>
<dbReference type="OMA" id="QWYARIW"/>
<reference evidence="1 2" key="1">
    <citation type="journal article" date="2011" name="PLoS Genet.">
        <title>Genomic analysis of the necrotrophic fungal pathogens Sclerotinia sclerotiorum and Botrytis cinerea.</title>
        <authorList>
            <person name="Amselem J."/>
            <person name="Cuomo C.A."/>
            <person name="van Kan J.A."/>
            <person name="Viaud M."/>
            <person name="Benito E.P."/>
            <person name="Couloux A."/>
            <person name="Coutinho P.M."/>
            <person name="de Vries R.P."/>
            <person name="Dyer P.S."/>
            <person name="Fillinger S."/>
            <person name="Fournier E."/>
            <person name="Gout L."/>
            <person name="Hahn M."/>
            <person name="Kohn L."/>
            <person name="Lapalu N."/>
            <person name="Plummer K.M."/>
            <person name="Pradier J.M."/>
            <person name="Quevillon E."/>
            <person name="Sharon A."/>
            <person name="Simon A."/>
            <person name="ten Have A."/>
            <person name="Tudzynski B."/>
            <person name="Tudzynski P."/>
            <person name="Wincker P."/>
            <person name="Andrew M."/>
            <person name="Anthouard V."/>
            <person name="Beever R.E."/>
            <person name="Beffa R."/>
            <person name="Benoit I."/>
            <person name="Bouzid O."/>
            <person name="Brault B."/>
            <person name="Chen Z."/>
            <person name="Choquer M."/>
            <person name="Collemare J."/>
            <person name="Cotton P."/>
            <person name="Danchin E.G."/>
            <person name="Da Silva C."/>
            <person name="Gautier A."/>
            <person name="Giraud C."/>
            <person name="Giraud T."/>
            <person name="Gonzalez C."/>
            <person name="Grossetete S."/>
            <person name="Guldener U."/>
            <person name="Henrissat B."/>
            <person name="Howlett B.J."/>
            <person name="Kodira C."/>
            <person name="Kretschmer M."/>
            <person name="Lappartient A."/>
            <person name="Leroch M."/>
            <person name="Levis C."/>
            <person name="Mauceli E."/>
            <person name="Neuveglise C."/>
            <person name="Oeser B."/>
            <person name="Pearson M."/>
            <person name="Poulain J."/>
            <person name="Poussereau N."/>
            <person name="Quesneville H."/>
            <person name="Rascle C."/>
            <person name="Schumacher J."/>
            <person name="Segurens B."/>
            <person name="Sexton A."/>
            <person name="Silva E."/>
            <person name="Sirven C."/>
            <person name="Soanes D.M."/>
            <person name="Talbot N.J."/>
            <person name="Templeton M."/>
            <person name="Yandava C."/>
            <person name="Yarden O."/>
            <person name="Zeng Q."/>
            <person name="Rollins J.A."/>
            <person name="Lebrun M.H."/>
            <person name="Dickman M."/>
        </authorList>
    </citation>
    <scope>NUCLEOTIDE SEQUENCE [LARGE SCALE GENOMIC DNA]</scope>
    <source>
        <strain evidence="1 2">B05.10</strain>
    </source>
</reference>
<reference evidence="1 2" key="2">
    <citation type="journal article" date="2012" name="Eukaryot. Cell">
        <title>Genome update of Botrytis cinerea strains B05.10 and T4.</title>
        <authorList>
            <person name="Staats M."/>
            <person name="van Kan J.A."/>
        </authorList>
    </citation>
    <scope>NUCLEOTIDE SEQUENCE [LARGE SCALE GENOMIC DNA]</scope>
    <source>
        <strain evidence="1 2">B05.10</strain>
    </source>
</reference>
<organism evidence="1 2">
    <name type="scientific">Botryotinia fuckeliana (strain B05.10)</name>
    <name type="common">Noble rot fungus</name>
    <name type="synonym">Botrytis cinerea</name>
    <dbReference type="NCBI Taxonomy" id="332648"/>
    <lineage>
        <taxon>Eukaryota</taxon>
        <taxon>Fungi</taxon>
        <taxon>Dikarya</taxon>
        <taxon>Ascomycota</taxon>
        <taxon>Pezizomycotina</taxon>
        <taxon>Leotiomycetes</taxon>
        <taxon>Helotiales</taxon>
        <taxon>Sclerotiniaceae</taxon>
        <taxon>Botrytis</taxon>
    </lineage>
</organism>
<dbReference type="RefSeq" id="XP_001555991.1">
    <property type="nucleotide sequence ID" value="XM_001555941.2"/>
</dbReference>
<dbReference type="KEGG" id="bfu:BCIN_07g00240"/>